<dbReference type="SUPFAM" id="SSF81340">
    <property type="entry name" value="Clc chloride channel"/>
    <property type="match status" value="1"/>
</dbReference>
<dbReference type="Proteomes" id="UP000198341">
    <property type="component" value="Chromosome 8"/>
</dbReference>
<evidence type="ECO:0000256" key="9">
    <source>
        <dbReference type="ARBA" id="ARBA00023303"/>
    </source>
</evidence>
<dbReference type="RefSeq" id="XP_007511410.1">
    <property type="nucleotide sequence ID" value="XM_007511348.1"/>
</dbReference>
<keyword evidence="8" id="KW-0868">Chloride</keyword>
<feature type="transmembrane region" description="Helical" evidence="10">
    <location>
        <begin position="378"/>
        <end position="397"/>
    </location>
</feature>
<dbReference type="STRING" id="41875.K8EHN7"/>
<dbReference type="CDD" id="cd00400">
    <property type="entry name" value="Voltage_gated_ClC"/>
    <property type="match status" value="1"/>
</dbReference>
<keyword evidence="12" id="KW-1185">Reference proteome</keyword>
<feature type="transmembrane region" description="Helical" evidence="10">
    <location>
        <begin position="527"/>
        <end position="550"/>
    </location>
</feature>
<dbReference type="Gene3D" id="1.10.3080.10">
    <property type="entry name" value="Clc chloride channel"/>
    <property type="match status" value="1"/>
</dbReference>
<dbReference type="KEGG" id="bpg:Bathy08g03570"/>
<proteinExistence type="predicted"/>
<reference evidence="11 12" key="1">
    <citation type="submission" date="2011-10" db="EMBL/GenBank/DDBJ databases">
        <authorList>
            <person name="Genoscope - CEA"/>
        </authorList>
    </citation>
    <scope>NUCLEOTIDE SEQUENCE [LARGE SCALE GENOMIC DNA]</scope>
    <source>
        <strain evidence="11 12">RCC 1105</strain>
    </source>
</reference>
<feature type="transmembrane region" description="Helical" evidence="10">
    <location>
        <begin position="418"/>
        <end position="438"/>
    </location>
</feature>
<dbReference type="PANTHER" id="PTHR43427:SF6">
    <property type="entry name" value="CHLORIDE CHANNEL PROTEIN CLC-E"/>
    <property type="match status" value="1"/>
</dbReference>
<evidence type="ECO:0000256" key="1">
    <source>
        <dbReference type="ARBA" id="ARBA00004141"/>
    </source>
</evidence>
<feature type="transmembrane region" description="Helical" evidence="10">
    <location>
        <begin position="337"/>
        <end position="358"/>
    </location>
</feature>
<dbReference type="eggNOG" id="KOG0475">
    <property type="taxonomic scope" value="Eukaryota"/>
</dbReference>
<dbReference type="PRINTS" id="PR00762">
    <property type="entry name" value="CLCHANNEL"/>
</dbReference>
<evidence type="ECO:0000256" key="5">
    <source>
        <dbReference type="ARBA" id="ARBA00023065"/>
    </source>
</evidence>
<name>K8EHN7_9CHLO</name>
<accession>K8EHN7</accession>
<keyword evidence="6 10" id="KW-0472">Membrane</keyword>
<dbReference type="InterPro" id="IPR001807">
    <property type="entry name" value="ClC"/>
</dbReference>
<keyword evidence="3 10" id="KW-0812">Transmembrane</keyword>
<feature type="transmembrane region" description="Helical" evidence="10">
    <location>
        <begin position="290"/>
        <end position="316"/>
    </location>
</feature>
<sequence>MTTTSSRSSCVSCFQQQKQKHRRLFSRSSFSIKNHHPHRRHRKQQLFVVVKSSTTQRENDPNNSELLLVAVAVGVTTGLAVSAFNLAESHVHASVFDFTFQTFLVAPSETDVDVLTTETTNEMLLNKFQTLSQNSGNASFVSHSLQVIVPTLGGCVVSALRDVAGGSFLGEEAVGTATSRAATAAAAVSTREEENKNATKTSSVVVEDVKKTVLKTVAAVVTLGTGASLGPEGPSVEIGAAVSSGVGRVASYFELKAFGVDEKKSINNNNNNNNNNSNGNSNISSSVGNVGLLAAGAAAGLSAGFGAPIAGLFFGFESVLARNSTYTFGQQQFNNASTTEMVIVAAVLAGTMTNLLLGESPSFNVPPFELLTLAELPLYLPLGLLCGATAIIFRGVSNRTTDLAGFLSDSHAKSGFGIPRYAQAPLGGFALGIFSIFYPEVSYNGFDNVNALLTTDVLQIYKPELLVQLIAAKLLATSLCRSSGLVGGVYAPSLFMGAALGASYGGFLAHMDSMSNLIEVAPPQAYALVGMAGVLASVCRVPLTAILLLFELTGNAKIILPLMGTVGVASWAVKSADAWFDTQQTAGLIFEEASMDSGDGFANVSFDEFAKIDDRESKSATSIYDNFARVGFEGTETETTTTSTTRRSAAAKVLHESAALVDVSKTCAKVYKDAKLKDVAKKMMEERHGGSLATTSHAIVYDKFIEESAAYKTPIGVISVVALANAVDGNKDGYYDVEMKAKDVMEPIGCILSAEETMETNMNRFKQAECEIGVIFSDDGDIKALIDLREFTVFESSNRVADFANEK</sequence>
<organism evidence="11 12">
    <name type="scientific">Bathycoccus prasinos</name>
    <dbReference type="NCBI Taxonomy" id="41875"/>
    <lineage>
        <taxon>Eukaryota</taxon>
        <taxon>Viridiplantae</taxon>
        <taxon>Chlorophyta</taxon>
        <taxon>Mamiellophyceae</taxon>
        <taxon>Mamiellales</taxon>
        <taxon>Bathycoccaceae</taxon>
        <taxon>Bathycoccus</taxon>
    </lineage>
</organism>
<protein>
    <recommendedName>
        <fullName evidence="13">Chloride channel protein</fullName>
    </recommendedName>
</protein>
<evidence type="ECO:0000313" key="11">
    <source>
        <dbReference type="EMBL" id="CCO17531.1"/>
    </source>
</evidence>
<dbReference type="GeneID" id="19014336"/>
<evidence type="ECO:0000256" key="4">
    <source>
        <dbReference type="ARBA" id="ARBA00022989"/>
    </source>
</evidence>
<dbReference type="OrthoDB" id="4564at2759"/>
<evidence type="ECO:0000256" key="6">
    <source>
        <dbReference type="ARBA" id="ARBA00023136"/>
    </source>
</evidence>
<dbReference type="InterPro" id="IPR050368">
    <property type="entry name" value="ClC-type_chloride_channel"/>
</dbReference>
<keyword evidence="2" id="KW-0813">Transport</keyword>
<comment type="subcellular location">
    <subcellularLocation>
        <location evidence="1">Membrane</location>
        <topology evidence="1">Multi-pass membrane protein</topology>
    </subcellularLocation>
</comment>
<dbReference type="GO" id="GO:0005254">
    <property type="term" value="F:chloride channel activity"/>
    <property type="evidence" value="ECO:0007669"/>
    <property type="project" value="UniProtKB-KW"/>
</dbReference>
<dbReference type="InterPro" id="IPR014743">
    <property type="entry name" value="Cl-channel_core"/>
</dbReference>
<keyword evidence="7" id="KW-0869">Chloride channel</keyword>
<gene>
    <name evidence="11" type="ORF">Bathy08g03570</name>
</gene>
<evidence type="ECO:0000313" key="12">
    <source>
        <dbReference type="Proteomes" id="UP000198341"/>
    </source>
</evidence>
<dbReference type="EMBL" id="FO082271">
    <property type="protein sequence ID" value="CCO17531.1"/>
    <property type="molecule type" value="Genomic_DNA"/>
</dbReference>
<evidence type="ECO:0008006" key="13">
    <source>
        <dbReference type="Google" id="ProtNLM"/>
    </source>
</evidence>
<keyword evidence="5" id="KW-0406">Ion transport</keyword>
<keyword evidence="4 10" id="KW-1133">Transmembrane helix</keyword>
<evidence type="ECO:0000256" key="7">
    <source>
        <dbReference type="ARBA" id="ARBA00023173"/>
    </source>
</evidence>
<evidence type="ECO:0000256" key="10">
    <source>
        <dbReference type="SAM" id="Phobius"/>
    </source>
</evidence>
<dbReference type="PANTHER" id="PTHR43427">
    <property type="entry name" value="CHLORIDE CHANNEL PROTEIN CLC-E"/>
    <property type="match status" value="1"/>
</dbReference>
<keyword evidence="9" id="KW-0407">Ion channel</keyword>
<evidence type="ECO:0000256" key="8">
    <source>
        <dbReference type="ARBA" id="ARBA00023214"/>
    </source>
</evidence>
<dbReference type="GO" id="GO:0034707">
    <property type="term" value="C:chloride channel complex"/>
    <property type="evidence" value="ECO:0007669"/>
    <property type="project" value="UniProtKB-KW"/>
</dbReference>
<evidence type="ECO:0000256" key="3">
    <source>
        <dbReference type="ARBA" id="ARBA00022692"/>
    </source>
</evidence>
<evidence type="ECO:0000256" key="2">
    <source>
        <dbReference type="ARBA" id="ARBA00022448"/>
    </source>
</evidence>
<feature type="transmembrane region" description="Helical" evidence="10">
    <location>
        <begin position="488"/>
        <end position="507"/>
    </location>
</feature>
<dbReference type="AlphaFoldDB" id="K8EHN7"/>
<dbReference type="Pfam" id="PF00654">
    <property type="entry name" value="Voltage_CLC"/>
    <property type="match status" value="1"/>
</dbReference>